<dbReference type="VEuPathDB" id="PlasmoDB:POWCR01_000049800"/>
<name>A0A1D3JEI4_PLAOA</name>
<evidence type="ECO:0000256" key="1">
    <source>
        <dbReference type="SAM" id="SignalP"/>
    </source>
</evidence>
<feature type="chain" id="PRO_5008915721" description="Fam-b protein" evidence="1">
    <location>
        <begin position="31"/>
        <end position="225"/>
    </location>
</feature>
<keyword evidence="3" id="KW-1185">Reference proteome</keyword>
<evidence type="ECO:0000313" key="2">
    <source>
        <dbReference type="EMBL" id="SBT84274.1"/>
    </source>
</evidence>
<gene>
    <name evidence="2" type="primary">PocGH01_00184900</name>
    <name evidence="2" type="ORF">POCGH01_00184900</name>
</gene>
<sequence length="225" mass="27346">MKEQTVMSFSFGKHFMVFLSAWIITQYSYGIPSNCDNMWNKTNEANTPDVRVSRLLAAKMHTSIQPRYQNVHEKLVEIDEYDDDNMWGKLKESLKNDNISNDFDSRKHVKSLLELYEREHDQLTNSQHEDYDVWSQVSDEDFYQRRNNLRNNYNFSSSSEYLTHYDYNKRPHYELKYKHYPMRPHMMRQSRYIQRLIRMHSVEIDQNAWLVKKIRKILAKIARNM</sequence>
<evidence type="ECO:0000313" key="3">
    <source>
        <dbReference type="Proteomes" id="UP000242942"/>
    </source>
</evidence>
<accession>A0A1D3JEI4</accession>
<evidence type="ECO:0008006" key="4">
    <source>
        <dbReference type="Google" id="ProtNLM"/>
    </source>
</evidence>
<reference evidence="2 3" key="1">
    <citation type="submission" date="2016-06" db="EMBL/GenBank/DDBJ databases">
        <authorList>
            <consortium name="Pathogen Informatics"/>
        </authorList>
    </citation>
    <scope>NUCLEOTIDE SEQUENCE [LARGE SCALE GENOMIC DNA]</scope>
    <source>
        <strain evidence="2">PocGH01</strain>
    </source>
</reference>
<dbReference type="EMBL" id="FLRI01000391">
    <property type="protein sequence ID" value="SBT84274.1"/>
    <property type="molecule type" value="Genomic_DNA"/>
</dbReference>
<proteinExistence type="predicted"/>
<protein>
    <recommendedName>
        <fullName evidence="4">Fam-b protein</fullName>
    </recommendedName>
</protein>
<feature type="signal peptide" evidence="1">
    <location>
        <begin position="1"/>
        <end position="30"/>
    </location>
</feature>
<keyword evidence="1" id="KW-0732">Signal</keyword>
<dbReference type="AlphaFoldDB" id="A0A1D3JEI4"/>
<dbReference type="Proteomes" id="UP000242942">
    <property type="component" value="Unassembled WGS sequence"/>
</dbReference>
<organism evidence="2 3">
    <name type="scientific">Plasmodium ovale</name>
    <name type="common">malaria parasite P. ovale</name>
    <dbReference type="NCBI Taxonomy" id="36330"/>
    <lineage>
        <taxon>Eukaryota</taxon>
        <taxon>Sar</taxon>
        <taxon>Alveolata</taxon>
        <taxon>Apicomplexa</taxon>
        <taxon>Aconoidasida</taxon>
        <taxon>Haemosporida</taxon>
        <taxon>Plasmodiidae</taxon>
        <taxon>Plasmodium</taxon>
        <taxon>Plasmodium (Plasmodium)</taxon>
    </lineage>
</organism>
<dbReference type="OrthoDB" id="10326252at2759"/>
<dbReference type="VEuPathDB" id="PlasmoDB:PocGH01_00184900"/>